<feature type="signal peptide" evidence="1">
    <location>
        <begin position="1"/>
        <end position="29"/>
    </location>
</feature>
<evidence type="ECO:0000256" key="1">
    <source>
        <dbReference type="SAM" id="SignalP"/>
    </source>
</evidence>
<dbReference type="InterPro" id="IPR059186">
    <property type="entry name" value="SACTE_4363"/>
</dbReference>
<dbReference type="Proteomes" id="UP001501746">
    <property type="component" value="Unassembled WGS sequence"/>
</dbReference>
<comment type="caution">
    <text evidence="3">The sequence shown here is derived from an EMBL/GenBank/DDBJ whole genome shotgun (WGS) entry which is preliminary data.</text>
</comment>
<feature type="domain" description="F5/8 type C" evidence="2">
    <location>
        <begin position="22"/>
        <end position="159"/>
    </location>
</feature>
<evidence type="ECO:0000259" key="2">
    <source>
        <dbReference type="PROSITE" id="PS50022"/>
    </source>
</evidence>
<reference evidence="4" key="1">
    <citation type="journal article" date="2019" name="Int. J. Syst. Evol. Microbiol.">
        <title>The Global Catalogue of Microorganisms (GCM) 10K type strain sequencing project: providing services to taxonomists for standard genome sequencing and annotation.</title>
        <authorList>
            <consortium name="The Broad Institute Genomics Platform"/>
            <consortium name="The Broad Institute Genome Sequencing Center for Infectious Disease"/>
            <person name="Wu L."/>
            <person name="Ma J."/>
        </authorList>
    </citation>
    <scope>NUCLEOTIDE SEQUENCE [LARGE SCALE GENOMIC DNA]</scope>
    <source>
        <strain evidence="4">JCM 14323</strain>
    </source>
</reference>
<organism evidence="3 4">
    <name type="scientific">Agromyces salentinus</name>
    <dbReference type="NCBI Taxonomy" id="269421"/>
    <lineage>
        <taxon>Bacteria</taxon>
        <taxon>Bacillati</taxon>
        <taxon>Actinomycetota</taxon>
        <taxon>Actinomycetes</taxon>
        <taxon>Micrococcales</taxon>
        <taxon>Microbacteriaceae</taxon>
        <taxon>Agromyces</taxon>
    </lineage>
</organism>
<gene>
    <name evidence="3" type="ORF">GCM10009750_35910</name>
</gene>
<sequence>MRARTLAALTTAGLVGGGLVLAGPAPANAADCAALPTGSITASASSSEGPFTANLAVDGNAQTRWGSSFADAEWLALDLGEERDICSVEIDWEAAYGRGYRVQVSDDGSNWTTAATVTAGDGGEDTVAVDAAGRWLRLEGTQRGTGYGYSIFELQVLVGDGGEPPVGVIPGGGDLGPNVHVYDDQTPDSTIQAELDAAFAAQETEQFGPARSQFLFKPGSYDVHAHVGFNTSISGAGQNPDDVTINGGVWADAQWFGGNATQNFWRSVENLAIVPHTGEARWAVSQAAPMRRVHVKGDLNLAPSSYGWASGGFIADSKVDGAVRSYSQQQWLSRDSTFGSWEGSVWNMVFSGVEGSPAPSFPNPSHTVLDESPIVREKPYLYWAGDDWAVFVPSAATDTRGTTWEGGLTPGESIPLDEFYVAKPGDSAERINQALAQGLNLLLTPGIYHVDETIEVERAETVVLGLGYATIVNDGGVAAMRVADVDGVKLAGVLFDAGTEHAPVLLEVGEAGASADHADDPISLHDVFLRVGGAVAGKVDDALVVHADDTLVDHIWSWRGDHGEGIGWNLNTAERGFVVTGDDVTAYGLFVEHYQQHNTVWSGERGRTVFYQSELAYDPPNQAAWMNGSKHGWASYKVTDDVDEHQAWGVGVYSYNNVDPSIVTHSAIEAPAKPGIRLRNLLSVSLGGNGIISHVVNDIGDEASGTDTIPSYLAAFN</sequence>
<evidence type="ECO:0000313" key="3">
    <source>
        <dbReference type="EMBL" id="GAA1846336.1"/>
    </source>
</evidence>
<dbReference type="InterPro" id="IPR000421">
    <property type="entry name" value="FA58C"/>
</dbReference>
<feature type="chain" id="PRO_5045510263" evidence="1">
    <location>
        <begin position="30"/>
        <end position="717"/>
    </location>
</feature>
<proteinExistence type="predicted"/>
<dbReference type="Pfam" id="PF00754">
    <property type="entry name" value="F5_F8_type_C"/>
    <property type="match status" value="1"/>
</dbReference>
<dbReference type="Gene3D" id="2.60.120.260">
    <property type="entry name" value="Galactose-binding domain-like"/>
    <property type="match status" value="1"/>
</dbReference>
<keyword evidence="1" id="KW-0732">Signal</keyword>
<dbReference type="InterPro" id="IPR008979">
    <property type="entry name" value="Galactose-bd-like_sf"/>
</dbReference>
<dbReference type="EMBL" id="BAAANK010000012">
    <property type="protein sequence ID" value="GAA1846336.1"/>
    <property type="molecule type" value="Genomic_DNA"/>
</dbReference>
<keyword evidence="4" id="KW-1185">Reference proteome</keyword>
<accession>A0ABP4Z8R1</accession>
<name>A0ABP4Z8R1_9MICO</name>
<dbReference type="SUPFAM" id="SSF49785">
    <property type="entry name" value="Galactose-binding domain-like"/>
    <property type="match status" value="1"/>
</dbReference>
<dbReference type="PROSITE" id="PS50022">
    <property type="entry name" value="FA58C_3"/>
    <property type="match status" value="1"/>
</dbReference>
<evidence type="ECO:0000313" key="4">
    <source>
        <dbReference type="Proteomes" id="UP001501746"/>
    </source>
</evidence>
<protein>
    <submittedName>
        <fullName evidence="3">Discoidin domain-containing protein</fullName>
    </submittedName>
</protein>
<dbReference type="CDD" id="cd23669">
    <property type="entry name" value="GH55_SacteLam55A-like"/>
    <property type="match status" value="1"/>
</dbReference>